<name>A0ABN8HSA7_9NEOP</name>
<evidence type="ECO:0000313" key="2">
    <source>
        <dbReference type="EMBL" id="CAH2037529.1"/>
    </source>
</evidence>
<feature type="compositionally biased region" description="Low complexity" evidence="1">
    <location>
        <begin position="8"/>
        <end position="25"/>
    </location>
</feature>
<keyword evidence="3" id="KW-1185">Reference proteome</keyword>
<dbReference type="Proteomes" id="UP000837857">
    <property type="component" value="Chromosome 10"/>
</dbReference>
<feature type="non-terminal residue" evidence="2">
    <location>
        <position position="1"/>
    </location>
</feature>
<reference evidence="2" key="1">
    <citation type="submission" date="2022-03" db="EMBL/GenBank/DDBJ databases">
        <authorList>
            <person name="Martin H S."/>
        </authorList>
    </citation>
    <scope>NUCLEOTIDE SEQUENCE</scope>
</reference>
<evidence type="ECO:0000313" key="3">
    <source>
        <dbReference type="Proteomes" id="UP000837857"/>
    </source>
</evidence>
<dbReference type="EMBL" id="OW152822">
    <property type="protein sequence ID" value="CAH2037529.1"/>
    <property type="molecule type" value="Genomic_DNA"/>
</dbReference>
<evidence type="ECO:0000256" key="1">
    <source>
        <dbReference type="SAM" id="MobiDB-lite"/>
    </source>
</evidence>
<gene>
    <name evidence="2" type="ORF">IPOD504_LOCUS1201</name>
</gene>
<organism evidence="2 3">
    <name type="scientific">Iphiclides podalirius</name>
    <name type="common">scarce swallowtail</name>
    <dbReference type="NCBI Taxonomy" id="110791"/>
    <lineage>
        <taxon>Eukaryota</taxon>
        <taxon>Metazoa</taxon>
        <taxon>Ecdysozoa</taxon>
        <taxon>Arthropoda</taxon>
        <taxon>Hexapoda</taxon>
        <taxon>Insecta</taxon>
        <taxon>Pterygota</taxon>
        <taxon>Neoptera</taxon>
        <taxon>Endopterygota</taxon>
        <taxon>Lepidoptera</taxon>
        <taxon>Glossata</taxon>
        <taxon>Ditrysia</taxon>
        <taxon>Papilionoidea</taxon>
        <taxon>Papilionidae</taxon>
        <taxon>Papilioninae</taxon>
        <taxon>Iphiclides</taxon>
    </lineage>
</organism>
<feature type="region of interest" description="Disordered" evidence="1">
    <location>
        <begin position="169"/>
        <end position="236"/>
    </location>
</feature>
<sequence length="236" mass="24922">MVLTRSRAASPASAAAGVSPEGVVPPLFPAESAPESTPRDLEAAPAPPPAVSSDSDAVIADQGHALPLPPAANPAAASITMTTEQLLLLINRLSPAVPRNPENLRNAQLDDPEVQKIIADFEDTNNPDAAVRWTDRGYYLSQVVDNPGAIRGKYHASALTPYVGEMTAIEHGRRRGRPAKSQTGRASDLGGEVIAPRSNHATSRIGRAPGTSRQSARLRARRNSPAPPVSREPLHE</sequence>
<accession>A0ABN8HSA7</accession>
<proteinExistence type="predicted"/>
<protein>
    <submittedName>
        <fullName evidence="2">Uncharacterized protein</fullName>
    </submittedName>
</protein>
<feature type="region of interest" description="Disordered" evidence="1">
    <location>
        <begin position="1"/>
        <end position="59"/>
    </location>
</feature>